<keyword evidence="8" id="KW-1185">Reference proteome</keyword>
<dbReference type="InterPro" id="IPR013525">
    <property type="entry name" value="ABC2_TM"/>
</dbReference>
<feature type="transmembrane region" description="Helical" evidence="5">
    <location>
        <begin position="48"/>
        <end position="74"/>
    </location>
</feature>
<dbReference type="Pfam" id="PF12698">
    <property type="entry name" value="ABC2_membrane_3"/>
    <property type="match status" value="1"/>
</dbReference>
<accession>A0ABT4UWF6</accession>
<reference evidence="7 8" key="1">
    <citation type="submission" date="2022-11" db="EMBL/GenBank/DDBJ databases">
        <title>Draft genome sequence of Saccharopolyspora sp. WRP15-2 isolated from rhizosphere soils of wild rice in Thailand.</title>
        <authorList>
            <person name="Duangmal K."/>
            <person name="Kammanee S."/>
            <person name="Muangham S."/>
        </authorList>
    </citation>
    <scope>NUCLEOTIDE SEQUENCE [LARGE SCALE GENOMIC DNA]</scope>
    <source>
        <strain evidence="7 8">WRP15-2</strain>
    </source>
</reference>
<dbReference type="RefSeq" id="WP_270948624.1">
    <property type="nucleotide sequence ID" value="NZ_JAQGLA010000012.1"/>
</dbReference>
<comment type="subcellular location">
    <subcellularLocation>
        <location evidence="1">Membrane</location>
        <topology evidence="1">Multi-pass membrane protein</topology>
    </subcellularLocation>
</comment>
<keyword evidence="4 5" id="KW-0472">Membrane</keyword>
<evidence type="ECO:0000256" key="2">
    <source>
        <dbReference type="ARBA" id="ARBA00022692"/>
    </source>
</evidence>
<dbReference type="Proteomes" id="UP001210380">
    <property type="component" value="Unassembled WGS sequence"/>
</dbReference>
<keyword evidence="3 5" id="KW-1133">Transmembrane helix</keyword>
<gene>
    <name evidence="7" type="ORF">OU415_11425</name>
</gene>
<evidence type="ECO:0000313" key="8">
    <source>
        <dbReference type="Proteomes" id="UP001210380"/>
    </source>
</evidence>
<evidence type="ECO:0000259" key="6">
    <source>
        <dbReference type="Pfam" id="PF12698"/>
    </source>
</evidence>
<evidence type="ECO:0000256" key="1">
    <source>
        <dbReference type="ARBA" id="ARBA00004141"/>
    </source>
</evidence>
<feature type="transmembrane region" description="Helical" evidence="5">
    <location>
        <begin position="210"/>
        <end position="230"/>
    </location>
</feature>
<feature type="transmembrane region" description="Helical" evidence="5">
    <location>
        <begin position="95"/>
        <end position="121"/>
    </location>
</feature>
<dbReference type="PANTHER" id="PTHR43027:SF2">
    <property type="entry name" value="TRANSPORT PERMEASE PROTEIN"/>
    <property type="match status" value="1"/>
</dbReference>
<feature type="domain" description="ABC-2 type transporter transmembrane" evidence="6">
    <location>
        <begin position="58"/>
        <end position="231"/>
    </location>
</feature>
<comment type="caution">
    <text evidence="7">The sequence shown here is derived from an EMBL/GenBank/DDBJ whole genome shotgun (WGS) entry which is preliminary data.</text>
</comment>
<keyword evidence="2 5" id="KW-0812">Transmembrane</keyword>
<sequence>MTSAVLALGRTEWKLLSRNKAVLLSATTVPLLLGFALANHIPDGAGPLAWAGALGMQLLAVQGFTVYFTTTATLASRREDRYLKRLRSGEVSDAVVLGGLLLPVVLLGLAQTAVVIAIAFAMGAPTPVNPLPLVLAVLLGTAMFLAAGAATSAWTASSEQAQITTMPWFMVLIGGAVWLSMSAEVAPQMYLVPSSGVMDLARAAMTGASALDVLPALGSLLGWTALLALLSRTWFRWEPRA</sequence>
<evidence type="ECO:0000256" key="4">
    <source>
        <dbReference type="ARBA" id="ARBA00023136"/>
    </source>
</evidence>
<organism evidence="7 8">
    <name type="scientific">Saccharopolyspora oryzae</name>
    <dbReference type="NCBI Taxonomy" id="2997343"/>
    <lineage>
        <taxon>Bacteria</taxon>
        <taxon>Bacillati</taxon>
        <taxon>Actinomycetota</taxon>
        <taxon>Actinomycetes</taxon>
        <taxon>Pseudonocardiales</taxon>
        <taxon>Pseudonocardiaceae</taxon>
        <taxon>Saccharopolyspora</taxon>
    </lineage>
</organism>
<evidence type="ECO:0000256" key="3">
    <source>
        <dbReference type="ARBA" id="ARBA00022989"/>
    </source>
</evidence>
<dbReference type="PANTHER" id="PTHR43027">
    <property type="entry name" value="DOXORUBICIN RESISTANCE ABC TRANSPORTER PERMEASE PROTEIN DRRC-RELATED"/>
    <property type="match status" value="1"/>
</dbReference>
<feature type="transmembrane region" description="Helical" evidence="5">
    <location>
        <begin position="133"/>
        <end position="156"/>
    </location>
</feature>
<dbReference type="EMBL" id="JAQGLA010000012">
    <property type="protein sequence ID" value="MDA3626047.1"/>
    <property type="molecule type" value="Genomic_DNA"/>
</dbReference>
<protein>
    <submittedName>
        <fullName evidence="7">ABC transporter permease</fullName>
    </submittedName>
</protein>
<dbReference type="InterPro" id="IPR052902">
    <property type="entry name" value="ABC-2_transporter"/>
</dbReference>
<evidence type="ECO:0000313" key="7">
    <source>
        <dbReference type="EMBL" id="MDA3626047.1"/>
    </source>
</evidence>
<feature type="transmembrane region" description="Helical" evidence="5">
    <location>
        <begin position="168"/>
        <end position="190"/>
    </location>
</feature>
<name>A0ABT4UWF6_9PSEU</name>
<evidence type="ECO:0000256" key="5">
    <source>
        <dbReference type="SAM" id="Phobius"/>
    </source>
</evidence>
<proteinExistence type="predicted"/>